<keyword evidence="1" id="KW-1133">Transmembrane helix</keyword>
<reference evidence="2" key="1">
    <citation type="journal article" date="2023" name="Insect Mol. Biol.">
        <title>Genome sequencing provides insights into the evolution of gene families encoding plant cell wall-degrading enzymes in longhorned beetles.</title>
        <authorList>
            <person name="Shin N.R."/>
            <person name="Okamura Y."/>
            <person name="Kirsch R."/>
            <person name="Pauchet Y."/>
        </authorList>
    </citation>
    <scope>NUCLEOTIDE SEQUENCE</scope>
    <source>
        <strain evidence="2">MMC_N1</strain>
    </source>
</reference>
<protein>
    <submittedName>
        <fullName evidence="2">Uncharacterized protein</fullName>
    </submittedName>
</protein>
<feature type="transmembrane region" description="Helical" evidence="1">
    <location>
        <begin position="83"/>
        <end position="101"/>
    </location>
</feature>
<keyword evidence="1" id="KW-0812">Transmembrane</keyword>
<name>A0ABQ9JPY9_9CUCU</name>
<dbReference type="EMBL" id="JAPWTJ010000317">
    <property type="protein sequence ID" value="KAJ8979757.1"/>
    <property type="molecule type" value="Genomic_DNA"/>
</dbReference>
<proteinExistence type="predicted"/>
<evidence type="ECO:0000313" key="2">
    <source>
        <dbReference type="EMBL" id="KAJ8979757.1"/>
    </source>
</evidence>
<evidence type="ECO:0000256" key="1">
    <source>
        <dbReference type="SAM" id="Phobius"/>
    </source>
</evidence>
<comment type="caution">
    <text evidence="2">The sequence shown here is derived from an EMBL/GenBank/DDBJ whole genome shotgun (WGS) entry which is preliminary data.</text>
</comment>
<dbReference type="Proteomes" id="UP001162164">
    <property type="component" value="Unassembled WGS sequence"/>
</dbReference>
<organism evidence="2 3">
    <name type="scientific">Molorchus minor</name>
    <dbReference type="NCBI Taxonomy" id="1323400"/>
    <lineage>
        <taxon>Eukaryota</taxon>
        <taxon>Metazoa</taxon>
        <taxon>Ecdysozoa</taxon>
        <taxon>Arthropoda</taxon>
        <taxon>Hexapoda</taxon>
        <taxon>Insecta</taxon>
        <taxon>Pterygota</taxon>
        <taxon>Neoptera</taxon>
        <taxon>Endopterygota</taxon>
        <taxon>Coleoptera</taxon>
        <taxon>Polyphaga</taxon>
        <taxon>Cucujiformia</taxon>
        <taxon>Chrysomeloidea</taxon>
        <taxon>Cerambycidae</taxon>
        <taxon>Lamiinae</taxon>
        <taxon>Monochamini</taxon>
        <taxon>Molorchus</taxon>
    </lineage>
</organism>
<keyword evidence="1" id="KW-0472">Membrane</keyword>
<accession>A0ABQ9JPY9</accession>
<gene>
    <name evidence="2" type="ORF">NQ317_004744</name>
</gene>
<evidence type="ECO:0000313" key="3">
    <source>
        <dbReference type="Proteomes" id="UP001162164"/>
    </source>
</evidence>
<sequence>MALVSIVFKKTPISRFANIEVHLPQWKRYYRMLKKLQYKRKTPFCLFFNDVFSRFRWLRTLVRRNTNPIPVSKAELWKSRLSVVYMLVAWNAFGFVGYMIYSGKNDWAQYYGYKSEEEAKLSPGL</sequence>
<keyword evidence="3" id="KW-1185">Reference proteome</keyword>